<dbReference type="Gene3D" id="3.30.1390.10">
    <property type="match status" value="1"/>
</dbReference>
<gene>
    <name evidence="1" type="ORF">ACFO0S_02665</name>
</gene>
<accession>A0ABV8USS2</accession>
<protein>
    <recommendedName>
        <fullName evidence="3">Ribosomal protein L7/L12 C-terminal domain-containing protein</fullName>
    </recommendedName>
</protein>
<dbReference type="InterPro" id="IPR014719">
    <property type="entry name" value="Ribosomal_bL12_C/ClpS-like"/>
</dbReference>
<keyword evidence="2" id="KW-1185">Reference proteome</keyword>
<comment type="caution">
    <text evidence="1">The sequence shown here is derived from an EMBL/GenBank/DDBJ whole genome shotgun (WGS) entry which is preliminary data.</text>
</comment>
<name>A0ABV8USS2_9BACL</name>
<dbReference type="EMBL" id="JBHSEF010000009">
    <property type="protein sequence ID" value="MFC4353970.1"/>
    <property type="molecule type" value="Genomic_DNA"/>
</dbReference>
<organism evidence="1 2">
    <name type="scientific">Chryseomicrobium palamuruense</name>
    <dbReference type="NCBI Taxonomy" id="682973"/>
    <lineage>
        <taxon>Bacteria</taxon>
        <taxon>Bacillati</taxon>
        <taxon>Bacillota</taxon>
        <taxon>Bacilli</taxon>
        <taxon>Bacillales</taxon>
        <taxon>Caryophanaceae</taxon>
        <taxon>Chryseomicrobium</taxon>
    </lineage>
</organism>
<evidence type="ECO:0000313" key="1">
    <source>
        <dbReference type="EMBL" id="MFC4353970.1"/>
    </source>
</evidence>
<evidence type="ECO:0000313" key="2">
    <source>
        <dbReference type="Proteomes" id="UP001595733"/>
    </source>
</evidence>
<proteinExistence type="predicted"/>
<dbReference type="Proteomes" id="UP001595733">
    <property type="component" value="Unassembled WGS sequence"/>
</dbReference>
<reference evidence="2" key="1">
    <citation type="journal article" date="2019" name="Int. J. Syst. Evol. Microbiol.">
        <title>The Global Catalogue of Microorganisms (GCM) 10K type strain sequencing project: providing services to taxonomists for standard genome sequencing and annotation.</title>
        <authorList>
            <consortium name="The Broad Institute Genomics Platform"/>
            <consortium name="The Broad Institute Genome Sequencing Center for Infectious Disease"/>
            <person name="Wu L."/>
            <person name="Ma J."/>
        </authorList>
    </citation>
    <scope>NUCLEOTIDE SEQUENCE [LARGE SCALE GENOMIC DNA]</scope>
    <source>
        <strain evidence="2">CCUG 50353</strain>
    </source>
</reference>
<dbReference type="RefSeq" id="WP_378139890.1">
    <property type="nucleotide sequence ID" value="NZ_JBHSEF010000009.1"/>
</dbReference>
<evidence type="ECO:0008006" key="3">
    <source>
        <dbReference type="Google" id="ProtNLM"/>
    </source>
</evidence>
<sequence length="90" mass="10637">MEWSILLLIFVGGFSFYLFAEVRSLRTRIQRLERQEGEAHVAFTPELEEEISMLLKQGKNVEAVKRVREENGWSLLEAKQVVDRYHEKEV</sequence>